<dbReference type="InterPro" id="IPR041476">
    <property type="entry name" value="TRAF3IP1_C"/>
</dbReference>
<organism evidence="14">
    <name type="scientific">Darwinula stevensoni</name>
    <dbReference type="NCBI Taxonomy" id="69355"/>
    <lineage>
        <taxon>Eukaryota</taxon>
        <taxon>Metazoa</taxon>
        <taxon>Ecdysozoa</taxon>
        <taxon>Arthropoda</taxon>
        <taxon>Crustacea</taxon>
        <taxon>Oligostraca</taxon>
        <taxon>Ostracoda</taxon>
        <taxon>Podocopa</taxon>
        <taxon>Podocopida</taxon>
        <taxon>Darwinulocopina</taxon>
        <taxon>Darwinuloidea</taxon>
        <taxon>Darwinulidae</taxon>
        <taxon>Darwinula</taxon>
    </lineage>
</organism>
<dbReference type="Pfam" id="PF10243">
    <property type="entry name" value="MIP-T3"/>
    <property type="match status" value="1"/>
</dbReference>
<dbReference type="InterPro" id="IPR042576">
    <property type="entry name" value="TRAF3IP1_N_sf"/>
</dbReference>
<evidence type="ECO:0000256" key="1">
    <source>
        <dbReference type="ARBA" id="ARBA00004120"/>
    </source>
</evidence>
<accession>A0A7R9A711</accession>
<evidence type="ECO:0000256" key="7">
    <source>
        <dbReference type="ARBA" id="ARBA00023273"/>
    </source>
</evidence>
<dbReference type="GO" id="GO:0070507">
    <property type="term" value="P:regulation of microtubule cytoskeleton organization"/>
    <property type="evidence" value="ECO:0007669"/>
    <property type="project" value="TreeGrafter"/>
</dbReference>
<dbReference type="Proteomes" id="UP000677054">
    <property type="component" value="Unassembled WGS sequence"/>
</dbReference>
<evidence type="ECO:0000256" key="9">
    <source>
        <dbReference type="ARBA" id="ARBA00070492"/>
    </source>
</evidence>
<dbReference type="FunFam" id="1.10.418.50:FF:000001">
    <property type="entry name" value="TRAF3-interacting protein 1 isoform X1"/>
    <property type="match status" value="1"/>
</dbReference>
<feature type="compositionally biased region" description="Polar residues" evidence="11">
    <location>
        <begin position="378"/>
        <end position="389"/>
    </location>
</feature>
<dbReference type="AlphaFoldDB" id="A0A7R9A711"/>
<dbReference type="GO" id="GO:0008017">
    <property type="term" value="F:microtubule binding"/>
    <property type="evidence" value="ECO:0007669"/>
    <property type="project" value="InterPro"/>
</dbReference>
<keyword evidence="4" id="KW-0970">Cilium biogenesis/degradation</keyword>
<dbReference type="GO" id="GO:0036064">
    <property type="term" value="C:ciliary basal body"/>
    <property type="evidence" value="ECO:0007669"/>
    <property type="project" value="TreeGrafter"/>
</dbReference>
<dbReference type="GO" id="GO:0060271">
    <property type="term" value="P:cilium assembly"/>
    <property type="evidence" value="ECO:0007669"/>
    <property type="project" value="TreeGrafter"/>
</dbReference>
<feature type="compositionally biased region" description="Basic and acidic residues" evidence="11">
    <location>
        <begin position="145"/>
        <end position="179"/>
    </location>
</feature>
<keyword evidence="3" id="KW-0963">Cytoplasm</keyword>
<feature type="region of interest" description="Disordered" evidence="11">
    <location>
        <begin position="416"/>
        <end position="552"/>
    </location>
</feature>
<evidence type="ECO:0000256" key="3">
    <source>
        <dbReference type="ARBA" id="ARBA00022490"/>
    </source>
</evidence>
<protein>
    <recommendedName>
        <fullName evidence="9">TRAF3-interacting protein 1</fullName>
    </recommendedName>
</protein>
<feature type="compositionally biased region" description="Low complexity" evidence="11">
    <location>
        <begin position="429"/>
        <end position="440"/>
    </location>
</feature>
<evidence type="ECO:0000313" key="14">
    <source>
        <dbReference type="EMBL" id="CAD7245786.1"/>
    </source>
</evidence>
<feature type="compositionally biased region" description="Basic and acidic residues" evidence="11">
    <location>
        <begin position="186"/>
        <end position="197"/>
    </location>
</feature>
<name>A0A7R9A711_9CRUS</name>
<dbReference type="Gene3D" id="1.10.418.50">
    <property type="entry name" value="Microtubule-binding protein MIP-T3"/>
    <property type="match status" value="1"/>
</dbReference>
<dbReference type="PANTHER" id="PTHR31363">
    <property type="entry name" value="TRAF3-INTERACTING PROTEIN 1"/>
    <property type="match status" value="1"/>
</dbReference>
<comment type="subcellular location">
    <subcellularLocation>
        <location evidence="2">Cytoplasm</location>
        <location evidence="2">Cytoskeleton</location>
        <location evidence="2">Cilium axoneme</location>
    </subcellularLocation>
    <subcellularLocation>
        <location evidence="1">Cytoplasm</location>
        <location evidence="1">Cytoskeleton</location>
        <location evidence="1">Cilium basal body</location>
    </subcellularLocation>
</comment>
<feature type="region of interest" description="Disordered" evidence="11">
    <location>
        <begin position="362"/>
        <end position="403"/>
    </location>
</feature>
<dbReference type="EMBL" id="CAJPEV010000952">
    <property type="protein sequence ID" value="CAG0889732.1"/>
    <property type="molecule type" value="Genomic_DNA"/>
</dbReference>
<dbReference type="InterPro" id="IPR018799">
    <property type="entry name" value="TRAF3IP1"/>
</dbReference>
<keyword evidence="6" id="KW-0206">Cytoskeleton</keyword>
<dbReference type="GO" id="GO:0005930">
    <property type="term" value="C:axoneme"/>
    <property type="evidence" value="ECO:0007669"/>
    <property type="project" value="UniProtKB-SubCell"/>
</dbReference>
<evidence type="ECO:0000256" key="2">
    <source>
        <dbReference type="ARBA" id="ARBA00004430"/>
    </source>
</evidence>
<evidence type="ECO:0000256" key="5">
    <source>
        <dbReference type="ARBA" id="ARBA00023054"/>
    </source>
</evidence>
<keyword evidence="5 10" id="KW-0175">Coiled coil</keyword>
<keyword evidence="7" id="KW-0966">Cell projection</keyword>
<sequence length="752" mass="82193">MGEPDPKVIKRTQESLGKFVKKPPLTEKLLKKPPFRFLHDVIHAVIRETGFLDGLFTEHELDSNNVKDKDSKVAFLEKVINAVLMVTGEPLAVKPSKVVAGHEPEKTNEFLQAIAKALNNNMDSTTAVQRVLAGEKPPKVGHKKATGEKKKAEEKKSEDGIKKAPAKEEKGKRGTDTGKGKGTSVTEKKRTTTRSKENAQSSRVEGKDARPRASVGGRGKRSPLKEASQDRPVPVLIGNLEDHMAEGVHTLQNGEEDGFAFQGAAAEQDFLHGSMPESHAVENGVNIEHEALEPQPPLEMQNSPETMKPNYGFFDESETSTVLVLPSLDTSLHDIVRYPMDIVTNTVINTLIGNTGEPDLEHEVTMKESEPENAGPSPMNQEPRPSTSREPIDDGFFGGRSSRLDSHLDLHADQGMSLDIGRSSPVMDSGIASKSSSAESMGYGMEREQGLSPPGQYSPAASPRPGTSAASGSPLPTAAALPEHSFARPTTGMSRPVTGKGRPMTSGGRRTARPPSARPAPPRIREKSAISRSGDEENIGGEIHRPQTGKVANVILDTNKSGASAMDDDDDAFVVQETPAPDDLLERTQELEGIEDGQHGVLVSEILHAKSELEAPTNDKAHIEIERDEYSDTNRRREREMVMKEVTGLRASIQNLTRQANPLGKLMDFIQEDLDSMTRELKQWTDEYQRLSLDLNREQATTEGSLEPLRGFLAELEQGIEDQLDKIGAVKSKILRNEERIHKMLQGISSTK</sequence>
<dbReference type="GO" id="GO:0030992">
    <property type="term" value="C:intraciliary transport particle B"/>
    <property type="evidence" value="ECO:0007669"/>
    <property type="project" value="TreeGrafter"/>
</dbReference>
<evidence type="ECO:0000256" key="10">
    <source>
        <dbReference type="SAM" id="Coils"/>
    </source>
</evidence>
<dbReference type="EMBL" id="LR900469">
    <property type="protein sequence ID" value="CAD7245786.1"/>
    <property type="molecule type" value="Genomic_DNA"/>
</dbReference>
<feature type="coiled-coil region" evidence="10">
    <location>
        <begin position="667"/>
        <end position="701"/>
    </location>
</feature>
<dbReference type="OrthoDB" id="10258914at2759"/>
<reference evidence="14" key="1">
    <citation type="submission" date="2020-11" db="EMBL/GenBank/DDBJ databases">
        <authorList>
            <person name="Tran Van P."/>
        </authorList>
    </citation>
    <scope>NUCLEOTIDE SEQUENCE</scope>
</reference>
<dbReference type="GO" id="GO:0048513">
    <property type="term" value="P:animal organ development"/>
    <property type="evidence" value="ECO:0007669"/>
    <property type="project" value="UniProtKB-ARBA"/>
</dbReference>
<evidence type="ECO:0000256" key="8">
    <source>
        <dbReference type="ARBA" id="ARBA00043971"/>
    </source>
</evidence>
<dbReference type="PANTHER" id="PTHR31363:SF0">
    <property type="entry name" value="TRAF3-INTERACTING PROTEIN 1"/>
    <property type="match status" value="1"/>
</dbReference>
<feature type="compositionally biased region" description="Basic and acidic residues" evidence="11">
    <location>
        <begin position="523"/>
        <end position="535"/>
    </location>
</feature>
<proteinExistence type="inferred from homology"/>
<keyword evidence="15" id="KW-1185">Reference proteome</keyword>
<dbReference type="GO" id="GO:0048731">
    <property type="term" value="P:system development"/>
    <property type="evidence" value="ECO:0007669"/>
    <property type="project" value="UniProtKB-ARBA"/>
</dbReference>
<evidence type="ECO:0000256" key="6">
    <source>
        <dbReference type="ARBA" id="ARBA00023212"/>
    </source>
</evidence>
<dbReference type="GO" id="GO:0042073">
    <property type="term" value="P:intraciliary transport"/>
    <property type="evidence" value="ECO:0007669"/>
    <property type="project" value="TreeGrafter"/>
</dbReference>
<feature type="region of interest" description="Disordered" evidence="11">
    <location>
        <begin position="131"/>
        <end position="233"/>
    </location>
</feature>
<feature type="domain" description="TRAF3-interacting protein 1 C-terminal" evidence="13">
    <location>
        <begin position="596"/>
        <end position="747"/>
    </location>
</feature>
<dbReference type="InterPro" id="IPR040468">
    <property type="entry name" value="TRAF3IP1_N"/>
</dbReference>
<evidence type="ECO:0000259" key="13">
    <source>
        <dbReference type="Pfam" id="PF17749"/>
    </source>
</evidence>
<evidence type="ECO:0000313" key="15">
    <source>
        <dbReference type="Proteomes" id="UP000677054"/>
    </source>
</evidence>
<gene>
    <name evidence="14" type="ORF">DSTB1V02_LOCUS5652</name>
</gene>
<evidence type="ECO:0000256" key="4">
    <source>
        <dbReference type="ARBA" id="ARBA00022794"/>
    </source>
</evidence>
<dbReference type="Pfam" id="PF17749">
    <property type="entry name" value="MIP-T3_C"/>
    <property type="match status" value="1"/>
</dbReference>
<evidence type="ECO:0000256" key="11">
    <source>
        <dbReference type="SAM" id="MobiDB-lite"/>
    </source>
</evidence>
<feature type="domain" description="TRAF3-interacting protein 1 N-terminal" evidence="12">
    <location>
        <begin position="9"/>
        <end position="117"/>
    </location>
</feature>
<evidence type="ECO:0000259" key="12">
    <source>
        <dbReference type="Pfam" id="PF10243"/>
    </source>
</evidence>
<comment type="similarity">
    <text evidence="8">Belongs to the TRAF3IP1 family.</text>
</comment>